<evidence type="ECO:0000313" key="1">
    <source>
        <dbReference type="EMBL" id="KKU88696.1"/>
    </source>
</evidence>
<dbReference type="AlphaFoldDB" id="A0A0G1U3R1"/>
<gene>
    <name evidence="1" type="ORF">UY16_C0003G0038</name>
</gene>
<dbReference type="Proteomes" id="UP000034739">
    <property type="component" value="Unassembled WGS sequence"/>
</dbReference>
<name>A0A0G1U3R1_9BACT</name>
<dbReference type="EMBL" id="LCOY01000003">
    <property type="protein sequence ID" value="KKU88696.1"/>
    <property type="molecule type" value="Genomic_DNA"/>
</dbReference>
<accession>A0A0G1U3R1</accession>
<organism evidence="1 2">
    <name type="scientific">Candidatus Gottesmanbacteria bacterium GW2011_GWA2_47_9</name>
    <dbReference type="NCBI Taxonomy" id="1618445"/>
    <lineage>
        <taxon>Bacteria</taxon>
        <taxon>Candidatus Gottesmaniibacteriota</taxon>
    </lineage>
</organism>
<reference evidence="1 2" key="1">
    <citation type="journal article" date="2015" name="Nature">
        <title>rRNA introns, odd ribosomes, and small enigmatic genomes across a large radiation of phyla.</title>
        <authorList>
            <person name="Brown C.T."/>
            <person name="Hug L.A."/>
            <person name="Thomas B.C."/>
            <person name="Sharon I."/>
            <person name="Castelle C.J."/>
            <person name="Singh A."/>
            <person name="Wilkins M.J."/>
            <person name="Williams K.H."/>
            <person name="Banfield J.F."/>
        </authorList>
    </citation>
    <scope>NUCLEOTIDE SEQUENCE [LARGE SCALE GENOMIC DNA]</scope>
</reference>
<evidence type="ECO:0000313" key="2">
    <source>
        <dbReference type="Proteomes" id="UP000034739"/>
    </source>
</evidence>
<protein>
    <submittedName>
        <fullName evidence="1">Uncharacterized protein</fullName>
    </submittedName>
</protein>
<sequence length="266" mass="30688">MKINIPPIDIQIKDNRRYTLVAFFVDRDDFLTDITAARKRLKITTLPYTFPRLPYVGANYVTNYYHKGVASIYDVSECFKDICAKEHIWFTDLSRTLATAVMFAESLVRKYHKNRLYVPVVLSSVLTGVVRDVDFSSTRIVTIDKKGAQRILDEFENDETIVAIQVNRESKPDEVKNAFAAIQSYYFGEKKANANLAGLVSDNAPHDKLPDTISNITRDRRWYWMNHKSNPKRLGYLLIAKESGQKSWSVVRHAIKQYNNNLTLQL</sequence>
<comment type="caution">
    <text evidence="1">The sequence shown here is derived from an EMBL/GenBank/DDBJ whole genome shotgun (WGS) entry which is preliminary data.</text>
</comment>
<proteinExistence type="predicted"/>